<dbReference type="Pfam" id="PF00400">
    <property type="entry name" value="WD40"/>
    <property type="match status" value="2"/>
</dbReference>
<keyword evidence="1 3" id="KW-0853">WD repeat</keyword>
<dbReference type="PANTHER" id="PTHR19857">
    <property type="entry name" value="MITOCHONDRIAL DIVISION PROTEIN 1-RELATED"/>
    <property type="match status" value="1"/>
</dbReference>
<feature type="compositionally biased region" description="Basic and acidic residues" evidence="4">
    <location>
        <begin position="1092"/>
        <end position="1107"/>
    </location>
</feature>
<feature type="domain" description="F-box" evidence="5">
    <location>
        <begin position="281"/>
        <end position="327"/>
    </location>
</feature>
<proteinExistence type="predicted"/>
<feature type="compositionally biased region" description="Low complexity" evidence="4">
    <location>
        <begin position="176"/>
        <end position="186"/>
    </location>
</feature>
<dbReference type="PANTHER" id="PTHR19857:SF8">
    <property type="entry name" value="ANGIO-ASSOCIATED MIGRATORY CELL PROTEIN"/>
    <property type="match status" value="1"/>
</dbReference>
<dbReference type="OrthoDB" id="2095648at2759"/>
<evidence type="ECO:0000313" key="7">
    <source>
        <dbReference type="Proteomes" id="UP000780801"/>
    </source>
</evidence>
<feature type="repeat" description="WD" evidence="3">
    <location>
        <begin position="468"/>
        <end position="510"/>
    </location>
</feature>
<keyword evidence="2" id="KW-0677">Repeat</keyword>
<dbReference type="Proteomes" id="UP000780801">
    <property type="component" value="Unassembled WGS sequence"/>
</dbReference>
<feature type="region of interest" description="Disordered" evidence="4">
    <location>
        <begin position="954"/>
        <end position="975"/>
    </location>
</feature>
<feature type="compositionally biased region" description="Polar residues" evidence="4">
    <location>
        <begin position="1157"/>
        <end position="1177"/>
    </location>
</feature>
<dbReference type="SUPFAM" id="SSF50998">
    <property type="entry name" value="Quinoprotein alcohol dehydrogenase-like"/>
    <property type="match status" value="1"/>
</dbReference>
<feature type="compositionally biased region" description="Polar residues" evidence="4">
    <location>
        <begin position="24"/>
        <end position="36"/>
    </location>
</feature>
<dbReference type="InterPro" id="IPR001680">
    <property type="entry name" value="WD40_rpt"/>
</dbReference>
<protein>
    <recommendedName>
        <fullName evidence="5">F-box domain-containing protein</fullName>
    </recommendedName>
</protein>
<feature type="region of interest" description="Disordered" evidence="4">
    <location>
        <begin position="667"/>
        <end position="707"/>
    </location>
</feature>
<dbReference type="SMART" id="SM00320">
    <property type="entry name" value="WD40"/>
    <property type="match status" value="3"/>
</dbReference>
<dbReference type="PROSITE" id="PS50082">
    <property type="entry name" value="WD_REPEATS_2"/>
    <property type="match status" value="1"/>
</dbReference>
<dbReference type="SMART" id="SM00256">
    <property type="entry name" value="FBOX"/>
    <property type="match status" value="1"/>
</dbReference>
<dbReference type="PROSITE" id="PS50294">
    <property type="entry name" value="WD_REPEATS_REGION"/>
    <property type="match status" value="1"/>
</dbReference>
<evidence type="ECO:0000256" key="3">
    <source>
        <dbReference type="PROSITE-ProRule" id="PRU00221"/>
    </source>
</evidence>
<dbReference type="InterPro" id="IPR003903">
    <property type="entry name" value="UIM_dom"/>
</dbReference>
<feature type="region of interest" description="Disordered" evidence="4">
    <location>
        <begin position="1"/>
        <end position="133"/>
    </location>
</feature>
<dbReference type="InterPro" id="IPR051179">
    <property type="entry name" value="WD_repeat_multifunction"/>
</dbReference>
<gene>
    <name evidence="6" type="ORF">BGW38_005007</name>
</gene>
<dbReference type="AlphaFoldDB" id="A0A9P6KHI4"/>
<evidence type="ECO:0000256" key="2">
    <source>
        <dbReference type="ARBA" id="ARBA00022737"/>
    </source>
</evidence>
<dbReference type="SUPFAM" id="SSF81383">
    <property type="entry name" value="F-box domain"/>
    <property type="match status" value="1"/>
</dbReference>
<feature type="compositionally biased region" description="Low complexity" evidence="4">
    <location>
        <begin position="1113"/>
        <end position="1130"/>
    </location>
</feature>
<evidence type="ECO:0000256" key="1">
    <source>
        <dbReference type="ARBA" id="ARBA00022574"/>
    </source>
</evidence>
<feature type="region of interest" description="Disordered" evidence="4">
    <location>
        <begin position="1092"/>
        <end position="1178"/>
    </location>
</feature>
<organism evidence="6 7">
    <name type="scientific">Lunasporangiospora selenospora</name>
    <dbReference type="NCBI Taxonomy" id="979761"/>
    <lineage>
        <taxon>Eukaryota</taxon>
        <taxon>Fungi</taxon>
        <taxon>Fungi incertae sedis</taxon>
        <taxon>Mucoromycota</taxon>
        <taxon>Mortierellomycotina</taxon>
        <taxon>Mortierellomycetes</taxon>
        <taxon>Mortierellales</taxon>
        <taxon>Mortierellaceae</taxon>
        <taxon>Lunasporangiospora</taxon>
    </lineage>
</organism>
<accession>A0A9P6KHI4</accession>
<feature type="compositionally biased region" description="Acidic residues" evidence="4">
    <location>
        <begin position="110"/>
        <end position="124"/>
    </location>
</feature>
<dbReference type="Gene3D" id="2.130.10.10">
    <property type="entry name" value="YVTN repeat-like/Quinoprotein amine dehydrogenase"/>
    <property type="match status" value="2"/>
</dbReference>
<evidence type="ECO:0000256" key="4">
    <source>
        <dbReference type="SAM" id="MobiDB-lite"/>
    </source>
</evidence>
<comment type="caution">
    <text evidence="6">The sequence shown here is derived from an EMBL/GenBank/DDBJ whole genome shotgun (WGS) entry which is preliminary data.</text>
</comment>
<dbReference type="InterPro" id="IPR001810">
    <property type="entry name" value="F-box_dom"/>
</dbReference>
<dbReference type="Pfam" id="PF12937">
    <property type="entry name" value="F-box-like"/>
    <property type="match status" value="1"/>
</dbReference>
<dbReference type="EMBL" id="JAABOA010000318">
    <property type="protein sequence ID" value="KAF9584830.1"/>
    <property type="molecule type" value="Genomic_DNA"/>
</dbReference>
<feature type="region of interest" description="Disordered" evidence="4">
    <location>
        <begin position="172"/>
        <end position="223"/>
    </location>
</feature>
<dbReference type="InterPro" id="IPR011047">
    <property type="entry name" value="Quinoprotein_ADH-like_sf"/>
</dbReference>
<evidence type="ECO:0000259" key="5">
    <source>
        <dbReference type="PROSITE" id="PS50181"/>
    </source>
</evidence>
<dbReference type="PROSITE" id="PS50181">
    <property type="entry name" value="FBOX"/>
    <property type="match status" value="1"/>
</dbReference>
<dbReference type="Gene3D" id="1.20.1280.50">
    <property type="match status" value="1"/>
</dbReference>
<dbReference type="InterPro" id="IPR015943">
    <property type="entry name" value="WD40/YVTN_repeat-like_dom_sf"/>
</dbReference>
<keyword evidence="7" id="KW-1185">Reference proteome</keyword>
<feature type="compositionally biased region" description="Low complexity" evidence="4">
    <location>
        <begin position="1137"/>
        <end position="1147"/>
    </location>
</feature>
<feature type="compositionally biased region" description="Polar residues" evidence="4">
    <location>
        <begin position="45"/>
        <end position="72"/>
    </location>
</feature>
<dbReference type="InterPro" id="IPR036047">
    <property type="entry name" value="F-box-like_dom_sf"/>
</dbReference>
<evidence type="ECO:0000313" key="6">
    <source>
        <dbReference type="EMBL" id="KAF9584830.1"/>
    </source>
</evidence>
<feature type="compositionally biased region" description="Acidic residues" evidence="4">
    <location>
        <begin position="81"/>
        <end position="96"/>
    </location>
</feature>
<sequence>MSNSPQETKDIAVEGSEPLGDASSLPSRSDAGSLNVQRIADMTGISLNNHHTPTESSHMPESSKGVAQNQGEVVTDRLELELESGGDEDSLEEEFFDPQQEQDYGLFGSDDSEEEGDVRGEDDERTSRLIEQSWIEWRQAGGRHPGDGKAVNAHYQPWASSSSKRRVAFWNRQGASSPSPSVSGSSINRAEEDDNNDSSGEAENTHNGTTAVQGISVTAGVPPLTKGKGKWKRLHQYQYTAFGSSTSSVSGRLTGSSWKSSQERLSGEAVAREDYDSRKRSIVICSLPIEVLSYIVAFLEPQDLTRMTLVNRLFYLVVTEDSCWKAAFLKYFGAGTIPFRRLDPKSWRGEYIRRTKLLQNWGRIHRKKVMLHPDIGDVTGLWTDTDHSNIGNRGYLAAGLREGTVAKCDPQLKKSRKDAVLRITELGHFEISVMAMDRNRVIWGFTTGEIAYSILASGTAGQTFQPFTGFHAGPVTSIKLVPDYLWLAITGGSDGVVKVWDTTKSRILCELATISAPTMDILLPTITHICCEPRIGVVAGTSRGEIYIWRLDIYGLFLQSHIAASQNSAGTIPVQLFQPQVFNDPVIIKLPEEVNSIKYLEVDFGYGHSGLITAQTTGSSVLHLYSLDTSERLAVLKSPDQTPLISSIHWDFPKYEKPMILLSNGADNEKTLSSSSPPSAQSGEKPPTEDVAARPQNHYRHHRHEVSSSLAVGYEDGSIRLWFLNDVFKRYSRRYTDGKKISSTQSGTRAPPEHEKEVAELHPVSKWEAHQMSRVTSIHVDKLVIISGSLDGQVKVWNPVNCKLVNFLYKGQSPAGAMAVNSYQCRCAVAFEEHVLTWDFSPEAAKDIPRRLMGKRAAQFSASPKSRIQNDIRHSLEESASQRYHDDLAKEQDDLIQKRFNNLEGLNMTDMTDEELVEYVKMLSRDQEEEVDAVRRVMEIQEAELLSLDQQQLARENANAEGSSSSVSSSTGGRSVTATAAVLGDAVSDRELEEEEELVRRAIEMSMLDMEGESSDWIHSGYHDHADVGAGFDNHHHFEHCNAQEHAHIALDHSWVSEDIVDVDTLDGKDPFRHEEEDAEVVQSVLQELQDAERAREEKQKALKQDGSDVWPSISISRTSSSLASGSSTSVNEDVSQPQQQQQPQQQAAKMSWSMIARTNSESSLPMPSSGAGQKQSIIRAYPTRTQQPHEVEDEETQLARILSLSMVEK</sequence>
<name>A0A9P6KHI4_9FUNG</name>
<reference evidence="6" key="1">
    <citation type="journal article" date="2020" name="Fungal Divers.">
        <title>Resolving the Mortierellaceae phylogeny through synthesis of multi-gene phylogenetics and phylogenomics.</title>
        <authorList>
            <person name="Vandepol N."/>
            <person name="Liber J."/>
            <person name="Desiro A."/>
            <person name="Na H."/>
            <person name="Kennedy M."/>
            <person name="Barry K."/>
            <person name="Grigoriev I.V."/>
            <person name="Miller A.N."/>
            <person name="O'Donnell K."/>
            <person name="Stajich J.E."/>
            <person name="Bonito G."/>
        </authorList>
    </citation>
    <scope>NUCLEOTIDE SEQUENCE</scope>
    <source>
        <strain evidence="6">KOD1015</strain>
    </source>
</reference>
<dbReference type="PROSITE" id="PS50330">
    <property type="entry name" value="UIM"/>
    <property type="match status" value="1"/>
</dbReference>
<feature type="compositionally biased region" description="Polar residues" evidence="4">
    <location>
        <begin position="197"/>
        <end position="216"/>
    </location>
</feature>